<reference evidence="2" key="1">
    <citation type="submission" date="2020-08" db="EMBL/GenBank/DDBJ databases">
        <title>Genome sequencing and assembly of the red palm weevil Rhynchophorus ferrugineus.</title>
        <authorList>
            <person name="Dias G.B."/>
            <person name="Bergman C.M."/>
            <person name="Manee M."/>
        </authorList>
    </citation>
    <scope>NUCLEOTIDE SEQUENCE</scope>
    <source>
        <strain evidence="2">AA-2017</strain>
        <tissue evidence="2">Whole larva</tissue>
    </source>
</reference>
<accession>A0A834M2A9</accession>
<keyword evidence="3" id="KW-1185">Reference proteome</keyword>
<evidence type="ECO:0000313" key="2">
    <source>
        <dbReference type="EMBL" id="KAF7264991.1"/>
    </source>
</evidence>
<name>A0A834M2A9_RHYFE</name>
<dbReference type="OrthoDB" id="197676at2759"/>
<evidence type="ECO:0000313" key="3">
    <source>
        <dbReference type="Proteomes" id="UP000625711"/>
    </source>
</evidence>
<feature type="non-terminal residue" evidence="2">
    <location>
        <position position="58"/>
    </location>
</feature>
<sequence length="58" mass="6330">SSHRSDPGSGYWQLQLDRDLFDTISAIYPEWFKGNMAEGGTNGGTAGRPSSPFRESPP</sequence>
<feature type="non-terminal residue" evidence="2">
    <location>
        <position position="1"/>
    </location>
</feature>
<feature type="region of interest" description="Disordered" evidence="1">
    <location>
        <begin position="34"/>
        <end position="58"/>
    </location>
</feature>
<organism evidence="2 3">
    <name type="scientific">Rhynchophorus ferrugineus</name>
    <name type="common">Red palm weevil</name>
    <name type="synonym">Curculio ferrugineus</name>
    <dbReference type="NCBI Taxonomy" id="354439"/>
    <lineage>
        <taxon>Eukaryota</taxon>
        <taxon>Metazoa</taxon>
        <taxon>Ecdysozoa</taxon>
        <taxon>Arthropoda</taxon>
        <taxon>Hexapoda</taxon>
        <taxon>Insecta</taxon>
        <taxon>Pterygota</taxon>
        <taxon>Neoptera</taxon>
        <taxon>Endopterygota</taxon>
        <taxon>Coleoptera</taxon>
        <taxon>Polyphaga</taxon>
        <taxon>Cucujiformia</taxon>
        <taxon>Curculionidae</taxon>
        <taxon>Dryophthorinae</taxon>
        <taxon>Rhynchophorus</taxon>
    </lineage>
</organism>
<evidence type="ECO:0000256" key="1">
    <source>
        <dbReference type="SAM" id="MobiDB-lite"/>
    </source>
</evidence>
<dbReference type="Proteomes" id="UP000625711">
    <property type="component" value="Unassembled WGS sequence"/>
</dbReference>
<protein>
    <submittedName>
        <fullName evidence="2">Uncharacterized protein</fullName>
    </submittedName>
</protein>
<dbReference type="EMBL" id="JAACXV010015298">
    <property type="protein sequence ID" value="KAF7264991.1"/>
    <property type="molecule type" value="Genomic_DNA"/>
</dbReference>
<gene>
    <name evidence="2" type="ORF">GWI33_021778</name>
</gene>
<dbReference type="AlphaFoldDB" id="A0A834M2A9"/>
<proteinExistence type="predicted"/>
<comment type="caution">
    <text evidence="2">The sequence shown here is derived from an EMBL/GenBank/DDBJ whole genome shotgun (WGS) entry which is preliminary data.</text>
</comment>